<dbReference type="AlphaFoldDB" id="A0A1E5XRQ9"/>
<dbReference type="SUPFAM" id="SSF51735">
    <property type="entry name" value="NAD(P)-binding Rossmann-fold domains"/>
    <property type="match status" value="1"/>
</dbReference>
<dbReference type="OrthoDB" id="7301144at2"/>
<comment type="caution">
    <text evidence="3">The sequence shown here is derived from an EMBL/GenBank/DDBJ whole genome shotgun (WGS) entry which is preliminary data.</text>
</comment>
<sequence length="261" mass="27035">MLLKGRTAIVYGASGAVGGAVAKAYAREGARVFLAARNRERLEAVAAEIAAAGGKAEVAPVDATDHDAVEAHLQAIVVQAGPVKIMFNAVSVDDTQGQKLIDMPRERFIAPIETGMRTWFSTGTANARHMAANGGGVIVGISANAAREAYDIMGGFGVSQAAIEHFIRHLAVENGPAGVRCVCVRSPGSPDAPGVREAFMLHAKEEGITLEEAERRAGERTPLRQLTPLAQIADVAVLLSSDLAASMTATVANATGGAQVD</sequence>
<dbReference type="Proteomes" id="UP000095463">
    <property type="component" value="Unassembled WGS sequence"/>
</dbReference>
<name>A0A1E5XRQ9_9HYPH</name>
<dbReference type="EMBL" id="LAJE02000164">
    <property type="protein sequence ID" value="OEO31255.1"/>
    <property type="molecule type" value="Genomic_DNA"/>
</dbReference>
<protein>
    <submittedName>
        <fullName evidence="3">Short-chain dehydrogenase</fullName>
    </submittedName>
</protein>
<keyword evidence="2" id="KW-0560">Oxidoreductase</keyword>
<dbReference type="PANTHER" id="PTHR43669:SF3">
    <property type="entry name" value="ALCOHOL DEHYDROGENASE, PUTATIVE (AFU_ORTHOLOGUE AFUA_3G03445)-RELATED"/>
    <property type="match status" value="1"/>
</dbReference>
<dbReference type="Pfam" id="PF00106">
    <property type="entry name" value="adh_short"/>
    <property type="match status" value="1"/>
</dbReference>
<reference evidence="3 4" key="1">
    <citation type="journal article" date="2015" name="Genome Announc.">
        <title>Genome Assemblies of Three Soil-Associated Devosia species: D. insulae, D. limi, and D. soli.</title>
        <authorList>
            <person name="Hassan Y.I."/>
            <person name="Lepp D."/>
            <person name="Zhou T."/>
        </authorList>
    </citation>
    <scope>NUCLEOTIDE SEQUENCE [LARGE SCALE GENOMIC DNA]</scope>
    <source>
        <strain evidence="3 4">DS-56</strain>
    </source>
</reference>
<accession>A0A1E5XRQ9</accession>
<dbReference type="PANTHER" id="PTHR43669">
    <property type="entry name" value="5-KETO-D-GLUCONATE 5-REDUCTASE"/>
    <property type="match status" value="1"/>
</dbReference>
<gene>
    <name evidence="3" type="ORF">VW23_017140</name>
</gene>
<dbReference type="Gene3D" id="3.40.50.720">
    <property type="entry name" value="NAD(P)-binding Rossmann-like Domain"/>
    <property type="match status" value="1"/>
</dbReference>
<proteinExistence type="inferred from homology"/>
<dbReference type="RefSeq" id="WP_069909549.1">
    <property type="nucleotide sequence ID" value="NZ_LAJE02000164.1"/>
</dbReference>
<evidence type="ECO:0000313" key="3">
    <source>
        <dbReference type="EMBL" id="OEO31255.1"/>
    </source>
</evidence>
<dbReference type="InterPro" id="IPR036291">
    <property type="entry name" value="NAD(P)-bd_dom_sf"/>
</dbReference>
<dbReference type="PRINTS" id="PR00081">
    <property type="entry name" value="GDHRDH"/>
</dbReference>
<dbReference type="GO" id="GO:0016491">
    <property type="term" value="F:oxidoreductase activity"/>
    <property type="evidence" value="ECO:0007669"/>
    <property type="project" value="UniProtKB-KW"/>
</dbReference>
<keyword evidence="4" id="KW-1185">Reference proteome</keyword>
<comment type="similarity">
    <text evidence="1">Belongs to the short-chain dehydrogenases/reductases (SDR) family.</text>
</comment>
<organism evidence="3 4">
    <name type="scientific">Devosia insulae DS-56</name>
    <dbReference type="NCBI Taxonomy" id="1116389"/>
    <lineage>
        <taxon>Bacteria</taxon>
        <taxon>Pseudomonadati</taxon>
        <taxon>Pseudomonadota</taxon>
        <taxon>Alphaproteobacteria</taxon>
        <taxon>Hyphomicrobiales</taxon>
        <taxon>Devosiaceae</taxon>
        <taxon>Devosia</taxon>
    </lineage>
</organism>
<evidence type="ECO:0000313" key="4">
    <source>
        <dbReference type="Proteomes" id="UP000095463"/>
    </source>
</evidence>
<evidence type="ECO:0000256" key="2">
    <source>
        <dbReference type="ARBA" id="ARBA00023002"/>
    </source>
</evidence>
<dbReference type="InterPro" id="IPR002347">
    <property type="entry name" value="SDR_fam"/>
</dbReference>
<evidence type="ECO:0000256" key="1">
    <source>
        <dbReference type="ARBA" id="ARBA00006484"/>
    </source>
</evidence>